<sequence>MRISKLFINFIVTLFAIQSLSISLLLITRHLGSGFVIGKVGTVGFMDFLVPLVLIFSVFYFYKARVEPMLYIYILGSFWVMFNFVFF</sequence>
<name>A0A4R2TLH1_9FIRM</name>
<feature type="transmembrane region" description="Helical" evidence="1">
    <location>
        <begin position="68"/>
        <end position="86"/>
    </location>
</feature>
<feature type="transmembrane region" description="Helical" evidence="1">
    <location>
        <begin position="40"/>
        <end position="62"/>
    </location>
</feature>
<evidence type="ECO:0000256" key="1">
    <source>
        <dbReference type="SAM" id="Phobius"/>
    </source>
</evidence>
<protein>
    <submittedName>
        <fullName evidence="2">Uncharacterized protein</fullName>
    </submittedName>
</protein>
<evidence type="ECO:0000313" key="3">
    <source>
        <dbReference type="Proteomes" id="UP000295504"/>
    </source>
</evidence>
<keyword evidence="1" id="KW-1133">Transmembrane helix</keyword>
<evidence type="ECO:0000313" key="2">
    <source>
        <dbReference type="EMBL" id="TCP95712.1"/>
    </source>
</evidence>
<dbReference type="EMBL" id="SLYC01000057">
    <property type="protein sequence ID" value="TCP95712.1"/>
    <property type="molecule type" value="Genomic_DNA"/>
</dbReference>
<accession>A0A4R2TLH1</accession>
<dbReference type="AlphaFoldDB" id="A0A4R2TLH1"/>
<organism evidence="2 3">
    <name type="scientific">Serpentinicella alkaliphila</name>
    <dbReference type="NCBI Taxonomy" id="1734049"/>
    <lineage>
        <taxon>Bacteria</taxon>
        <taxon>Bacillati</taxon>
        <taxon>Bacillota</taxon>
        <taxon>Clostridia</taxon>
        <taxon>Peptostreptococcales</taxon>
        <taxon>Natronincolaceae</taxon>
        <taxon>Serpentinicella</taxon>
    </lineage>
</organism>
<keyword evidence="1" id="KW-0472">Membrane</keyword>
<reference evidence="2 3" key="1">
    <citation type="submission" date="2019-03" db="EMBL/GenBank/DDBJ databases">
        <title>Genomic Encyclopedia of Type Strains, Phase IV (KMG-IV): sequencing the most valuable type-strain genomes for metagenomic binning, comparative biology and taxonomic classification.</title>
        <authorList>
            <person name="Goeker M."/>
        </authorList>
    </citation>
    <scope>NUCLEOTIDE SEQUENCE [LARGE SCALE GENOMIC DNA]</scope>
    <source>
        <strain evidence="2 3">DSM 100013</strain>
    </source>
</reference>
<comment type="caution">
    <text evidence="2">The sequence shown here is derived from an EMBL/GenBank/DDBJ whole genome shotgun (WGS) entry which is preliminary data.</text>
</comment>
<proteinExistence type="predicted"/>
<feature type="transmembrane region" description="Helical" evidence="1">
    <location>
        <begin position="6"/>
        <end position="28"/>
    </location>
</feature>
<keyword evidence="3" id="KW-1185">Reference proteome</keyword>
<gene>
    <name evidence="2" type="ORF">EDD79_10578</name>
</gene>
<dbReference type="Proteomes" id="UP000295504">
    <property type="component" value="Unassembled WGS sequence"/>
</dbReference>
<keyword evidence="1" id="KW-0812">Transmembrane</keyword>
<dbReference type="RefSeq" id="WP_132849648.1">
    <property type="nucleotide sequence ID" value="NZ_CP058648.1"/>
</dbReference>